<proteinExistence type="predicted"/>
<comment type="caution">
    <text evidence="5">The sequence shown here is derived from an EMBL/GenBank/DDBJ whole genome shotgun (WGS) entry which is preliminary data.</text>
</comment>
<dbReference type="GO" id="GO:0003995">
    <property type="term" value="F:acyl-CoA dehydrogenase activity"/>
    <property type="evidence" value="ECO:0007669"/>
    <property type="project" value="TreeGrafter"/>
</dbReference>
<dbReference type="PANTHER" id="PTHR43884">
    <property type="entry name" value="ACYL-COA DEHYDROGENASE"/>
    <property type="match status" value="1"/>
</dbReference>
<dbReference type="Pfam" id="PF00441">
    <property type="entry name" value="Acyl-CoA_dh_1"/>
    <property type="match status" value="1"/>
</dbReference>
<evidence type="ECO:0000313" key="5">
    <source>
        <dbReference type="EMBL" id="KAB7759074.1"/>
    </source>
</evidence>
<dbReference type="Proteomes" id="UP000325690">
    <property type="component" value="Unassembled WGS sequence"/>
</dbReference>
<keyword evidence="6" id="KW-1185">Reference proteome</keyword>
<keyword evidence="3" id="KW-0560">Oxidoreductase</keyword>
<evidence type="ECO:0000259" key="4">
    <source>
        <dbReference type="Pfam" id="PF00441"/>
    </source>
</evidence>
<accession>A0A5N5VAV8</accession>
<reference evidence="5 6" key="1">
    <citation type="submission" date="2012-10" db="EMBL/GenBank/DDBJ databases">
        <title>The draft sequence of the Mycobacterium pheli genome.</title>
        <authorList>
            <person name="Pettersson B.M.F."/>
            <person name="Das S."/>
            <person name="Dasgupta S."/>
            <person name="Bhattacharya A."/>
            <person name="Kirsebom L.A."/>
        </authorList>
    </citation>
    <scope>NUCLEOTIDE SEQUENCE [LARGE SCALE GENOMIC DNA]</scope>
    <source>
        <strain evidence="5 6">CCUG 21000</strain>
    </source>
</reference>
<organism evidence="5 6">
    <name type="scientific">Mycolicibacterium phlei DSM 43239 = CCUG 21000</name>
    <dbReference type="NCBI Taxonomy" id="1226750"/>
    <lineage>
        <taxon>Bacteria</taxon>
        <taxon>Bacillati</taxon>
        <taxon>Actinomycetota</taxon>
        <taxon>Actinomycetes</taxon>
        <taxon>Mycobacteriales</taxon>
        <taxon>Mycobacteriaceae</taxon>
        <taxon>Mycolicibacterium</taxon>
    </lineage>
</organism>
<dbReference type="RefSeq" id="WP_061481384.1">
    <property type="nucleotide sequence ID" value="NZ_ANBO01000004.1"/>
</dbReference>
<keyword evidence="2" id="KW-0274">FAD</keyword>
<gene>
    <name evidence="5" type="ORF">MPHL21000_04535</name>
</gene>
<dbReference type="Gene3D" id="1.20.140.10">
    <property type="entry name" value="Butyryl-CoA Dehydrogenase, subunit A, domain 3"/>
    <property type="match status" value="1"/>
</dbReference>
<keyword evidence="1" id="KW-0285">Flavoprotein</keyword>
<evidence type="ECO:0000256" key="1">
    <source>
        <dbReference type="ARBA" id="ARBA00022630"/>
    </source>
</evidence>
<sequence>MDATEKAELRDSLRALFAAARTETGAVAAELRDLGWDEVVAEDPSAVALLFEEQGRALVTSTLLDETVAGTLGLERTDTAVAYPLEVGDLWAPCPAAADVTGGLGPVVRTGGRQPERIVLPLGPTEIRVVPGSEVDLRPVAGLDPDGGWARLDSIPAAAAGTVLAASWTDAVAVARRALAAESVGLARAALALATAHVTERRQFGRSIGSFQAVRFRLADAQIAIESAAEAVRVAFATDSGLAAVAAKAIAARAVDSAVRTAAQVCGAMGMTWEFGLHRVIRRGLVLDQLLGDSGAVSTALGRHLVESAVESATLPLLDPLSIPLTR</sequence>
<evidence type="ECO:0000256" key="2">
    <source>
        <dbReference type="ARBA" id="ARBA00022827"/>
    </source>
</evidence>
<dbReference type="EMBL" id="ANBP01000003">
    <property type="protein sequence ID" value="KAB7759074.1"/>
    <property type="molecule type" value="Genomic_DNA"/>
</dbReference>
<evidence type="ECO:0000256" key="3">
    <source>
        <dbReference type="ARBA" id="ARBA00023002"/>
    </source>
</evidence>
<protein>
    <submittedName>
        <fullName evidence="5">Acyl-CoA dehydrogenase</fullName>
    </submittedName>
</protein>
<feature type="domain" description="Acyl-CoA dehydrogenase/oxidase C-terminal" evidence="4">
    <location>
        <begin position="171"/>
        <end position="294"/>
    </location>
</feature>
<dbReference type="AlphaFoldDB" id="A0A5N5VAV8"/>
<name>A0A5N5VAV8_MYCPH</name>
<dbReference type="PANTHER" id="PTHR43884:SF20">
    <property type="entry name" value="ACYL-COA DEHYDROGENASE FADE28"/>
    <property type="match status" value="1"/>
</dbReference>
<dbReference type="InterPro" id="IPR036250">
    <property type="entry name" value="AcylCo_DH-like_C"/>
</dbReference>
<dbReference type="InterPro" id="IPR009075">
    <property type="entry name" value="AcylCo_DH/oxidase_C"/>
</dbReference>
<dbReference type="GeneID" id="74300754"/>
<evidence type="ECO:0000313" key="6">
    <source>
        <dbReference type="Proteomes" id="UP000325690"/>
    </source>
</evidence>
<dbReference type="SUPFAM" id="SSF47203">
    <property type="entry name" value="Acyl-CoA dehydrogenase C-terminal domain-like"/>
    <property type="match status" value="1"/>
</dbReference>